<proteinExistence type="predicted"/>
<accession>X1B763</accession>
<dbReference type="Gene3D" id="2.120.10.30">
    <property type="entry name" value="TolB, C-terminal domain"/>
    <property type="match status" value="1"/>
</dbReference>
<dbReference type="InterPro" id="IPR011042">
    <property type="entry name" value="6-blade_b-propeller_TolB-like"/>
</dbReference>
<dbReference type="EMBL" id="BART01013441">
    <property type="protein sequence ID" value="GAG77137.1"/>
    <property type="molecule type" value="Genomic_DNA"/>
</dbReference>
<feature type="transmembrane region" description="Helical" evidence="1">
    <location>
        <begin position="57"/>
        <end position="80"/>
    </location>
</feature>
<protein>
    <submittedName>
        <fullName evidence="2">Uncharacterized protein</fullName>
    </submittedName>
</protein>
<dbReference type="AlphaFoldDB" id="X1B763"/>
<gene>
    <name evidence="2" type="ORF">S01H4_27481</name>
</gene>
<name>X1B763_9ZZZZ</name>
<feature type="non-terminal residue" evidence="2">
    <location>
        <position position="178"/>
    </location>
</feature>
<sequence length="178" mass="19066">MSSDLSTRVRSYAAQLEHEVAHVTVAEIERRLADTAVKPQVDIRRQVPIRRKRPRPVVVVVVASLVTLLLIGVVALTGLAGGNDPDVIDAPPTVVTTIPTVVTTIPTSTVSTTIPVASDPLSTTRIAFHTAASDGRTEHYEIFVMAIDGSEVTRLYQSVQGNQELTDDSAADWSPDGT</sequence>
<keyword evidence="1" id="KW-1133">Transmembrane helix</keyword>
<keyword evidence="1" id="KW-0812">Transmembrane</keyword>
<organism evidence="2">
    <name type="scientific">marine sediment metagenome</name>
    <dbReference type="NCBI Taxonomy" id="412755"/>
    <lineage>
        <taxon>unclassified sequences</taxon>
        <taxon>metagenomes</taxon>
        <taxon>ecological metagenomes</taxon>
    </lineage>
</organism>
<evidence type="ECO:0000256" key="1">
    <source>
        <dbReference type="SAM" id="Phobius"/>
    </source>
</evidence>
<evidence type="ECO:0000313" key="2">
    <source>
        <dbReference type="EMBL" id="GAG77137.1"/>
    </source>
</evidence>
<comment type="caution">
    <text evidence="2">The sequence shown here is derived from an EMBL/GenBank/DDBJ whole genome shotgun (WGS) entry which is preliminary data.</text>
</comment>
<reference evidence="2" key="1">
    <citation type="journal article" date="2014" name="Front. Microbiol.">
        <title>High frequency of phylogenetically diverse reductive dehalogenase-homologous genes in deep subseafloor sedimentary metagenomes.</title>
        <authorList>
            <person name="Kawai M."/>
            <person name="Futagami T."/>
            <person name="Toyoda A."/>
            <person name="Takaki Y."/>
            <person name="Nishi S."/>
            <person name="Hori S."/>
            <person name="Arai W."/>
            <person name="Tsubouchi T."/>
            <person name="Morono Y."/>
            <person name="Uchiyama I."/>
            <person name="Ito T."/>
            <person name="Fujiyama A."/>
            <person name="Inagaki F."/>
            <person name="Takami H."/>
        </authorList>
    </citation>
    <scope>NUCLEOTIDE SEQUENCE</scope>
    <source>
        <strain evidence="2">Expedition CK06-06</strain>
    </source>
</reference>
<keyword evidence="1" id="KW-0472">Membrane</keyword>